<organism evidence="1 2">
    <name type="scientific">Streptomyces milbemycinicus</name>
    <dbReference type="NCBI Taxonomy" id="476552"/>
    <lineage>
        <taxon>Bacteria</taxon>
        <taxon>Bacillati</taxon>
        <taxon>Actinomycetota</taxon>
        <taxon>Actinomycetes</taxon>
        <taxon>Kitasatosporales</taxon>
        <taxon>Streptomycetaceae</taxon>
        <taxon>Streptomyces</taxon>
    </lineage>
</organism>
<keyword evidence="2" id="KW-1185">Reference proteome</keyword>
<gene>
    <name evidence="1" type="ORF">ACI2L5_43090</name>
</gene>
<protein>
    <submittedName>
        <fullName evidence="1">Uncharacterized protein</fullName>
    </submittedName>
</protein>
<dbReference type="Proteomes" id="UP001620295">
    <property type="component" value="Unassembled WGS sequence"/>
</dbReference>
<reference evidence="1 2" key="1">
    <citation type="submission" date="2024-11" db="EMBL/GenBank/DDBJ databases">
        <title>The Natural Products Discovery Center: Release of the First 8490 Sequenced Strains for Exploring Actinobacteria Biosynthetic Diversity.</title>
        <authorList>
            <person name="Kalkreuter E."/>
            <person name="Kautsar S.A."/>
            <person name="Yang D."/>
            <person name="Bader C.D."/>
            <person name="Teijaro C.N."/>
            <person name="Fluegel L."/>
            <person name="Davis C.M."/>
            <person name="Simpson J.R."/>
            <person name="Lauterbach L."/>
            <person name="Steele A.D."/>
            <person name="Gui C."/>
            <person name="Meng S."/>
            <person name="Li G."/>
            <person name="Viehrig K."/>
            <person name="Ye F."/>
            <person name="Su P."/>
            <person name="Kiefer A.F."/>
            <person name="Nichols A."/>
            <person name="Cepeda A.J."/>
            <person name="Yan W."/>
            <person name="Fan B."/>
            <person name="Jiang Y."/>
            <person name="Adhikari A."/>
            <person name="Zheng C.-J."/>
            <person name="Schuster L."/>
            <person name="Cowan T.M."/>
            <person name="Smanski M.J."/>
            <person name="Chevrette M.G."/>
            <person name="De Carvalho L.P.S."/>
            <person name="Shen B."/>
        </authorList>
    </citation>
    <scope>NUCLEOTIDE SEQUENCE [LARGE SCALE GENOMIC DNA]</scope>
    <source>
        <strain evidence="1 2">NPDC020863</strain>
    </source>
</reference>
<proteinExistence type="predicted"/>
<name>A0ABW8M1B0_9ACTN</name>
<dbReference type="RefSeq" id="WP_358628439.1">
    <property type="nucleotide sequence ID" value="NZ_JBFAEV010000001.1"/>
</dbReference>
<dbReference type="EMBL" id="JBJDQH010000019">
    <property type="protein sequence ID" value="MFK4271648.1"/>
    <property type="molecule type" value="Genomic_DNA"/>
</dbReference>
<sequence length="57" mass="6067">MTSRICARCDKVPESGAGEVRAAPISPATRGALIFTVRCDRDCHKIPPIEALKADAT</sequence>
<evidence type="ECO:0000313" key="1">
    <source>
        <dbReference type="EMBL" id="MFK4271648.1"/>
    </source>
</evidence>
<accession>A0ABW8M1B0</accession>
<evidence type="ECO:0000313" key="2">
    <source>
        <dbReference type="Proteomes" id="UP001620295"/>
    </source>
</evidence>
<comment type="caution">
    <text evidence="1">The sequence shown here is derived from an EMBL/GenBank/DDBJ whole genome shotgun (WGS) entry which is preliminary data.</text>
</comment>